<dbReference type="InterPro" id="IPR011006">
    <property type="entry name" value="CheY-like_superfamily"/>
</dbReference>
<dbReference type="InterPro" id="IPR052020">
    <property type="entry name" value="Cyclic_di-GMP/3'3'-cGAMP_PDE"/>
</dbReference>
<dbReference type="Gene3D" id="1.10.3210.10">
    <property type="entry name" value="Hypothetical protein af1432"/>
    <property type="match status" value="1"/>
</dbReference>
<dbReference type="CDD" id="cd00077">
    <property type="entry name" value="HDc"/>
    <property type="match status" value="1"/>
</dbReference>
<dbReference type="InterPro" id="IPR037522">
    <property type="entry name" value="HD_GYP_dom"/>
</dbReference>
<feature type="domain" description="Response regulatory" evidence="2">
    <location>
        <begin position="204"/>
        <end position="329"/>
    </location>
</feature>
<dbReference type="SUPFAM" id="SSF52172">
    <property type="entry name" value="CheY-like"/>
    <property type="match status" value="1"/>
</dbReference>
<dbReference type="Gene3D" id="3.40.50.2300">
    <property type="match status" value="1"/>
</dbReference>
<dbReference type="AlphaFoldDB" id="A0A9D1ING0"/>
<gene>
    <name evidence="4" type="ORF">IAB68_02415</name>
</gene>
<dbReference type="SUPFAM" id="SSF109604">
    <property type="entry name" value="HD-domain/PDEase-like"/>
    <property type="match status" value="1"/>
</dbReference>
<dbReference type="PROSITE" id="PS50110">
    <property type="entry name" value="RESPONSE_REGULATORY"/>
    <property type="match status" value="1"/>
</dbReference>
<dbReference type="PROSITE" id="PS51832">
    <property type="entry name" value="HD_GYP"/>
    <property type="match status" value="1"/>
</dbReference>
<organism evidence="4 5">
    <name type="scientific">Candidatus Aphodocola excrementigallinarum</name>
    <dbReference type="NCBI Taxonomy" id="2840670"/>
    <lineage>
        <taxon>Bacteria</taxon>
        <taxon>Bacillati</taxon>
        <taxon>Bacillota</taxon>
        <taxon>Bacilli</taxon>
        <taxon>Candidatus Aphodocola</taxon>
    </lineage>
</organism>
<evidence type="ECO:0000313" key="4">
    <source>
        <dbReference type="EMBL" id="HIU40140.1"/>
    </source>
</evidence>
<dbReference type="Pfam" id="PF13487">
    <property type="entry name" value="HD_5"/>
    <property type="match status" value="1"/>
</dbReference>
<feature type="domain" description="HD-GYP" evidence="3">
    <location>
        <begin position="342"/>
        <end position="537"/>
    </location>
</feature>
<dbReference type="PANTHER" id="PTHR45228">
    <property type="entry name" value="CYCLIC DI-GMP PHOSPHODIESTERASE TM_0186-RELATED"/>
    <property type="match status" value="1"/>
</dbReference>
<reference evidence="4" key="2">
    <citation type="journal article" date="2021" name="PeerJ">
        <title>Extensive microbial diversity within the chicken gut microbiome revealed by metagenomics and culture.</title>
        <authorList>
            <person name="Gilroy R."/>
            <person name="Ravi A."/>
            <person name="Getino M."/>
            <person name="Pursley I."/>
            <person name="Horton D.L."/>
            <person name="Alikhan N.F."/>
            <person name="Baker D."/>
            <person name="Gharbi K."/>
            <person name="Hall N."/>
            <person name="Watson M."/>
            <person name="Adriaenssens E.M."/>
            <person name="Foster-Nyarko E."/>
            <person name="Jarju S."/>
            <person name="Secka A."/>
            <person name="Antonio M."/>
            <person name="Oren A."/>
            <person name="Chaudhuri R.R."/>
            <person name="La Ragione R."/>
            <person name="Hildebrand F."/>
            <person name="Pallen M.J."/>
        </authorList>
    </citation>
    <scope>NUCLEOTIDE SEQUENCE</scope>
    <source>
        <strain evidence="4">CHK193-30670</strain>
    </source>
</reference>
<evidence type="ECO:0000259" key="2">
    <source>
        <dbReference type="PROSITE" id="PS50110"/>
    </source>
</evidence>
<dbReference type="PANTHER" id="PTHR45228:SF8">
    <property type="entry name" value="TWO-COMPONENT RESPONSE REGULATOR-RELATED"/>
    <property type="match status" value="1"/>
</dbReference>
<accession>A0A9D1ING0</accession>
<dbReference type="EMBL" id="DVMT01000027">
    <property type="protein sequence ID" value="HIU40140.1"/>
    <property type="molecule type" value="Genomic_DNA"/>
</dbReference>
<keyword evidence="1" id="KW-0597">Phosphoprotein</keyword>
<proteinExistence type="predicted"/>
<sequence length="537" mass="62311">MDTNVLQNILEKLIINDDLTLYVFDVINDRVDKYSVLLGEVTKEKTDTMQNYLDNIKNEVKKDYIKGFMNMVSVPKIKEEIKSGNTKPSFEYQSLDGNYYELLCGLANLNGNDIIITVRRKINAQTENKSNSSSVRYNGLIGRLADSILKINNVFNLDDKEKINIKNIEEYINSILRGLTSTYPELKKSVNANAANVSGRIDDVLLIVDDDMLTRNMIKKVFDGEYKIVMATNGKEAIDYLEENQSKGITESSDNVLGIFLDLTMPVMDGFQVLDYLSKNNYLYRLPVIIISGDYEKETKARVYNYGVADMLEKPFDFEVVRHRIGNFINLYKSSNSLNNIINDQSRSLRELINPFVESYRYDYEENIKNINKYFKILAHQVMNDYSEYNLDNDKIEKMADASMYYDIGFYSIPRSILSKKIDFTKEELEKIKNYPVFGSKMLKYVLNYIMDEAYKKYANNITLYYHENYDGSGYPNGLKEEEIPVEAMIAQVCITYNNLKRRNVSDKLSYIEKRKGIIFNPKIVESLKKVIDKFEE</sequence>
<evidence type="ECO:0000313" key="5">
    <source>
        <dbReference type="Proteomes" id="UP000824074"/>
    </source>
</evidence>
<evidence type="ECO:0000259" key="3">
    <source>
        <dbReference type="PROSITE" id="PS51832"/>
    </source>
</evidence>
<dbReference type="SMART" id="SM00448">
    <property type="entry name" value="REC"/>
    <property type="match status" value="1"/>
</dbReference>
<dbReference type="Proteomes" id="UP000824074">
    <property type="component" value="Unassembled WGS sequence"/>
</dbReference>
<feature type="modified residue" description="4-aspartylphosphate" evidence="1">
    <location>
        <position position="262"/>
    </location>
</feature>
<dbReference type="Pfam" id="PF00072">
    <property type="entry name" value="Response_reg"/>
    <property type="match status" value="1"/>
</dbReference>
<dbReference type="InterPro" id="IPR003607">
    <property type="entry name" value="HD/PDEase_dom"/>
</dbReference>
<reference evidence="4" key="1">
    <citation type="submission" date="2020-10" db="EMBL/GenBank/DDBJ databases">
        <authorList>
            <person name="Gilroy R."/>
        </authorList>
    </citation>
    <scope>NUCLEOTIDE SEQUENCE</scope>
    <source>
        <strain evidence="4">CHK193-30670</strain>
    </source>
</reference>
<evidence type="ECO:0000256" key="1">
    <source>
        <dbReference type="PROSITE-ProRule" id="PRU00169"/>
    </source>
</evidence>
<protein>
    <submittedName>
        <fullName evidence="4">Response regulator</fullName>
    </submittedName>
</protein>
<dbReference type="InterPro" id="IPR001789">
    <property type="entry name" value="Sig_transdc_resp-reg_receiver"/>
</dbReference>
<name>A0A9D1ING0_9FIRM</name>
<comment type="caution">
    <text evidence="4">The sequence shown here is derived from an EMBL/GenBank/DDBJ whole genome shotgun (WGS) entry which is preliminary data.</text>
</comment>
<dbReference type="GO" id="GO:0000160">
    <property type="term" value="P:phosphorelay signal transduction system"/>
    <property type="evidence" value="ECO:0007669"/>
    <property type="project" value="InterPro"/>
</dbReference>